<name>A0A2G6KG23_9BACT</name>
<dbReference type="Gene3D" id="3.40.1280.10">
    <property type="match status" value="1"/>
</dbReference>
<accession>A0A2G6KG23</accession>
<proteinExistence type="predicted"/>
<dbReference type="InterPro" id="IPR029026">
    <property type="entry name" value="tRNA_m1G_MTases_N"/>
</dbReference>
<comment type="caution">
    <text evidence="2">The sequence shown here is derived from an EMBL/GenBank/DDBJ whole genome shotgun (WGS) entry which is preliminary data.</text>
</comment>
<sequence length="201" mass="22816">MTEIDNSHVFVALVHYPVYDKNGEIVATSITNHDIHDISRLTKTYSLGGYYMVTPLISQQELCRRIIRHWVDGFGSQYNHTRQQAFATTYLVNSLEDVLEPLSEQFGTRPFVVMTSAREYIAAECGKPMLSFQEARQHVRDKRTTPHLLVLGTGYGVESDCIRQHSDVVLEPIRGVADYNHLSVRSAAAIMVDRVFGRDDL</sequence>
<dbReference type="EMBL" id="PDSK01000090">
    <property type="protein sequence ID" value="PIE34340.1"/>
    <property type="molecule type" value="Genomic_DNA"/>
</dbReference>
<dbReference type="Proteomes" id="UP000230821">
    <property type="component" value="Unassembled WGS sequence"/>
</dbReference>
<evidence type="ECO:0000313" key="2">
    <source>
        <dbReference type="EMBL" id="PIE34340.1"/>
    </source>
</evidence>
<organism evidence="2 3">
    <name type="scientific">candidate division KSB3 bacterium</name>
    <dbReference type="NCBI Taxonomy" id="2044937"/>
    <lineage>
        <taxon>Bacteria</taxon>
        <taxon>candidate division KSB3</taxon>
    </lineage>
</organism>
<evidence type="ECO:0000259" key="1">
    <source>
        <dbReference type="Pfam" id="PF09936"/>
    </source>
</evidence>
<gene>
    <name evidence="2" type="ORF">CSA56_08120</name>
</gene>
<protein>
    <recommendedName>
        <fullName evidence="1">tRNA (guanine-N(1)-)-methyltransferase C-terminal domain-containing protein</fullName>
    </recommendedName>
</protein>
<dbReference type="CDD" id="cd18085">
    <property type="entry name" value="TM1570-like"/>
    <property type="match status" value="1"/>
</dbReference>
<reference evidence="2 3" key="1">
    <citation type="submission" date="2017-10" db="EMBL/GenBank/DDBJ databases">
        <title>Novel microbial diversity and functional potential in the marine mammal oral microbiome.</title>
        <authorList>
            <person name="Dudek N.K."/>
            <person name="Sun C.L."/>
            <person name="Burstein D."/>
            <person name="Kantor R.S."/>
            <person name="Aliaga Goltsman D.S."/>
            <person name="Bik E.M."/>
            <person name="Thomas B.C."/>
            <person name="Banfield J.F."/>
            <person name="Relman D.A."/>
        </authorList>
    </citation>
    <scope>NUCLEOTIDE SEQUENCE [LARGE SCALE GENOMIC DNA]</scope>
    <source>
        <strain evidence="2">DOLJORAL78_47_16</strain>
    </source>
</reference>
<evidence type="ECO:0000313" key="3">
    <source>
        <dbReference type="Proteomes" id="UP000230821"/>
    </source>
</evidence>
<dbReference type="Pfam" id="PF09936">
    <property type="entry name" value="Methyltrn_RNA_4"/>
    <property type="match status" value="1"/>
</dbReference>
<dbReference type="InterPro" id="IPR019230">
    <property type="entry name" value="RNA_MeTrfase_C_dom"/>
</dbReference>
<feature type="domain" description="tRNA (guanine-N(1)-)-methyltransferase C-terminal" evidence="1">
    <location>
        <begin position="9"/>
        <end position="197"/>
    </location>
</feature>
<dbReference type="AlphaFoldDB" id="A0A2G6KG23"/>